<proteinExistence type="predicted"/>
<accession>A0AAN9MTE5</accession>
<dbReference type="EMBL" id="JAYMYQ010000001">
    <property type="protein sequence ID" value="KAK7360645.1"/>
    <property type="molecule type" value="Genomic_DNA"/>
</dbReference>
<reference evidence="1 2" key="1">
    <citation type="submission" date="2024-01" db="EMBL/GenBank/DDBJ databases">
        <title>The genomes of 5 underutilized Papilionoideae crops provide insights into root nodulation and disease resistanc.</title>
        <authorList>
            <person name="Jiang F."/>
        </authorList>
    </citation>
    <scope>NUCLEOTIDE SEQUENCE [LARGE SCALE GENOMIC DNA]</scope>
    <source>
        <strain evidence="1">LVBAO_FW01</strain>
        <tissue evidence="1">Leaves</tissue>
    </source>
</reference>
<comment type="caution">
    <text evidence="1">The sequence shown here is derived from an EMBL/GenBank/DDBJ whole genome shotgun (WGS) entry which is preliminary data.</text>
</comment>
<evidence type="ECO:0000313" key="2">
    <source>
        <dbReference type="Proteomes" id="UP001367508"/>
    </source>
</evidence>
<gene>
    <name evidence="1" type="ORF">VNO77_02653</name>
</gene>
<dbReference type="Proteomes" id="UP001367508">
    <property type="component" value="Unassembled WGS sequence"/>
</dbReference>
<protein>
    <submittedName>
        <fullName evidence="1">Uncharacterized protein</fullName>
    </submittedName>
</protein>
<sequence>MCFGDPTLEALRVTVTAFNPRFDNVIEGWFKFFMDPTSEGDNTKNVAFSLSRNNRRLLSPLSEMGQDYEKGSNENARAFLERI</sequence>
<evidence type="ECO:0000313" key="1">
    <source>
        <dbReference type="EMBL" id="KAK7360645.1"/>
    </source>
</evidence>
<organism evidence="1 2">
    <name type="scientific">Canavalia gladiata</name>
    <name type="common">Sword bean</name>
    <name type="synonym">Dolichos gladiatus</name>
    <dbReference type="NCBI Taxonomy" id="3824"/>
    <lineage>
        <taxon>Eukaryota</taxon>
        <taxon>Viridiplantae</taxon>
        <taxon>Streptophyta</taxon>
        <taxon>Embryophyta</taxon>
        <taxon>Tracheophyta</taxon>
        <taxon>Spermatophyta</taxon>
        <taxon>Magnoliopsida</taxon>
        <taxon>eudicotyledons</taxon>
        <taxon>Gunneridae</taxon>
        <taxon>Pentapetalae</taxon>
        <taxon>rosids</taxon>
        <taxon>fabids</taxon>
        <taxon>Fabales</taxon>
        <taxon>Fabaceae</taxon>
        <taxon>Papilionoideae</taxon>
        <taxon>50 kb inversion clade</taxon>
        <taxon>NPAAA clade</taxon>
        <taxon>indigoferoid/millettioid clade</taxon>
        <taxon>Phaseoleae</taxon>
        <taxon>Canavalia</taxon>
    </lineage>
</organism>
<name>A0AAN9MTE5_CANGL</name>
<keyword evidence="2" id="KW-1185">Reference proteome</keyword>
<dbReference type="AlphaFoldDB" id="A0AAN9MTE5"/>